<protein>
    <submittedName>
        <fullName evidence="6">Sugar-binding transcriptional regulator</fullName>
    </submittedName>
</protein>
<keyword evidence="4" id="KW-0804">Transcription</keyword>
<comment type="similarity">
    <text evidence="1">Belongs to the SorC transcriptional regulatory family.</text>
</comment>
<name>A0A428MXI4_9BACI</name>
<dbReference type="Proteomes" id="UP000275076">
    <property type="component" value="Unassembled WGS sequence"/>
</dbReference>
<comment type="caution">
    <text evidence="6">The sequence shown here is derived from an EMBL/GenBank/DDBJ whole genome shotgun (WGS) entry which is preliminary data.</text>
</comment>
<sequence length="313" mass="35086">MDWKERRQLVKIAKLYYLENWTQTEISKKVGLSRPIISKSLQLAKETGIIEIHIKDETLHTVELENEIEKRYGLKDVVVLASSNHGSEMIKRRVGQAASAYISKRLDDVSNIGISWGKSMYSFIDEFPYQDKKNVHLVPLIGGMGSNYVHLHSNHLTFHLAQKLNTTSSYLHAPAMVETDDLKQKLMNSKDISEVLEQGRNVEVAVVGVGIPTSQSTMAEMGYIEKEDIASLNKEYAVGDINSQFYDEYGQDIMHPLNQRTIGLTLADLKKIPEVIAITDGTEKVNSLHAALKGGYINVLIVDDNMAQALISK</sequence>
<evidence type="ECO:0000256" key="3">
    <source>
        <dbReference type="ARBA" id="ARBA00023125"/>
    </source>
</evidence>
<evidence type="ECO:0000313" key="7">
    <source>
        <dbReference type="Proteomes" id="UP000275076"/>
    </source>
</evidence>
<dbReference type="GO" id="GO:0003677">
    <property type="term" value="F:DNA binding"/>
    <property type="evidence" value="ECO:0007669"/>
    <property type="project" value="UniProtKB-KW"/>
</dbReference>
<accession>A0A428MXI4</accession>
<dbReference type="InterPro" id="IPR007324">
    <property type="entry name" value="Sugar-bd_dom_put"/>
</dbReference>
<evidence type="ECO:0000256" key="1">
    <source>
        <dbReference type="ARBA" id="ARBA00010466"/>
    </source>
</evidence>
<dbReference type="GO" id="GO:0030246">
    <property type="term" value="F:carbohydrate binding"/>
    <property type="evidence" value="ECO:0007669"/>
    <property type="project" value="InterPro"/>
</dbReference>
<dbReference type="RefSeq" id="WP_125559825.1">
    <property type="nucleotide sequence ID" value="NZ_RBVX01000031.1"/>
</dbReference>
<dbReference type="SUPFAM" id="SSF100950">
    <property type="entry name" value="NagB/RpiA/CoA transferase-like"/>
    <property type="match status" value="1"/>
</dbReference>
<keyword evidence="2" id="KW-0805">Transcription regulation</keyword>
<evidence type="ECO:0000256" key="2">
    <source>
        <dbReference type="ARBA" id="ARBA00023015"/>
    </source>
</evidence>
<dbReference type="AlphaFoldDB" id="A0A428MXI4"/>
<keyword evidence="7" id="KW-1185">Reference proteome</keyword>
<reference evidence="6 7" key="1">
    <citation type="submission" date="2018-10" db="EMBL/GenBank/DDBJ databases">
        <title>Draft genome sequence of Bacillus salarius IM0101, isolated from a hypersaline soil in Inner Mongolia, China.</title>
        <authorList>
            <person name="Yamprayoonswat W."/>
            <person name="Boonvisut S."/>
            <person name="Jumpathong W."/>
            <person name="Sittihan S."/>
            <person name="Ruangsuj P."/>
            <person name="Wanthongcharoen S."/>
            <person name="Thongpramul N."/>
            <person name="Pimmason S."/>
            <person name="Yu B."/>
            <person name="Yasawong M."/>
        </authorList>
    </citation>
    <scope>NUCLEOTIDE SEQUENCE [LARGE SCALE GENOMIC DNA]</scope>
    <source>
        <strain evidence="6 7">IM0101</strain>
    </source>
</reference>
<feature type="domain" description="Sugar-binding" evidence="5">
    <location>
        <begin position="58"/>
        <end position="311"/>
    </location>
</feature>
<dbReference type="Gene3D" id="3.40.50.1360">
    <property type="match status" value="1"/>
</dbReference>
<dbReference type="PANTHER" id="PTHR34294">
    <property type="entry name" value="TRANSCRIPTIONAL REGULATOR-RELATED"/>
    <property type="match status" value="1"/>
</dbReference>
<dbReference type="Pfam" id="PF04198">
    <property type="entry name" value="Sugar-bind"/>
    <property type="match status" value="1"/>
</dbReference>
<dbReference type="EMBL" id="RBVX01000031">
    <property type="protein sequence ID" value="RSL30845.1"/>
    <property type="molecule type" value="Genomic_DNA"/>
</dbReference>
<evidence type="ECO:0000256" key="4">
    <source>
        <dbReference type="ARBA" id="ARBA00023163"/>
    </source>
</evidence>
<keyword evidence="3" id="KW-0238">DNA-binding</keyword>
<dbReference type="OrthoDB" id="58802at2"/>
<gene>
    <name evidence="6" type="ORF">D7Z54_23930</name>
</gene>
<dbReference type="PANTHER" id="PTHR34294:SF12">
    <property type="entry name" value="SUGAR-BINDING TRANSCRIPTIONAL REGULATOR"/>
    <property type="match status" value="1"/>
</dbReference>
<dbReference type="InterPro" id="IPR037171">
    <property type="entry name" value="NagB/RpiA_transferase-like"/>
</dbReference>
<dbReference type="InterPro" id="IPR051054">
    <property type="entry name" value="SorC_transcr_regulators"/>
</dbReference>
<organism evidence="6 7">
    <name type="scientific">Salibacterium salarium</name>
    <dbReference type="NCBI Taxonomy" id="284579"/>
    <lineage>
        <taxon>Bacteria</taxon>
        <taxon>Bacillati</taxon>
        <taxon>Bacillota</taxon>
        <taxon>Bacilli</taxon>
        <taxon>Bacillales</taxon>
        <taxon>Bacillaceae</taxon>
    </lineage>
</organism>
<proteinExistence type="inferred from homology"/>
<dbReference type="Gene3D" id="1.10.10.60">
    <property type="entry name" value="Homeodomain-like"/>
    <property type="match status" value="1"/>
</dbReference>
<evidence type="ECO:0000259" key="5">
    <source>
        <dbReference type="Pfam" id="PF04198"/>
    </source>
</evidence>
<evidence type="ECO:0000313" key="6">
    <source>
        <dbReference type="EMBL" id="RSL30845.1"/>
    </source>
</evidence>